<dbReference type="GO" id="GO:0003700">
    <property type="term" value="F:DNA-binding transcription factor activity"/>
    <property type="evidence" value="ECO:0007669"/>
    <property type="project" value="TreeGrafter"/>
</dbReference>
<dbReference type="InterPro" id="IPR009057">
    <property type="entry name" value="Homeodomain-like_sf"/>
</dbReference>
<dbReference type="Gene3D" id="1.10.357.10">
    <property type="entry name" value="Tetracycline Repressor, domain 2"/>
    <property type="match status" value="1"/>
</dbReference>
<evidence type="ECO:0000259" key="4">
    <source>
        <dbReference type="PROSITE" id="PS50977"/>
    </source>
</evidence>
<dbReference type="AlphaFoldDB" id="A0A644XD74"/>
<dbReference type="PRINTS" id="PR00455">
    <property type="entry name" value="HTHTETR"/>
</dbReference>
<keyword evidence="1" id="KW-0805">Transcription regulation</keyword>
<dbReference type="InterPro" id="IPR050109">
    <property type="entry name" value="HTH-type_TetR-like_transc_reg"/>
</dbReference>
<sequence length="185" mass="22077">MNEVQEKIIREAVMLFSDKGYHGTSMRDIMNAAGCTQPTLYYYFYNKHALFQESVLGEFRRLMEHLLGDVDQSKSPKDIYVRAAIKRKHFTEYQRQVYRLAIQGWYHLLGDEEVERELCCWVRETMDRRKAYLSNYIQDEVQLETFTALLMHVYLNLTEQIVLTNADIPDEEIDRRFTLLFKLIS</sequence>
<evidence type="ECO:0000256" key="2">
    <source>
        <dbReference type="ARBA" id="ARBA00023125"/>
    </source>
</evidence>
<dbReference type="PANTHER" id="PTHR30055">
    <property type="entry name" value="HTH-TYPE TRANSCRIPTIONAL REGULATOR RUTR"/>
    <property type="match status" value="1"/>
</dbReference>
<gene>
    <name evidence="5" type="ORF">SDC9_60409</name>
</gene>
<dbReference type="GO" id="GO:0000976">
    <property type="term" value="F:transcription cis-regulatory region binding"/>
    <property type="evidence" value="ECO:0007669"/>
    <property type="project" value="TreeGrafter"/>
</dbReference>
<evidence type="ECO:0000256" key="1">
    <source>
        <dbReference type="ARBA" id="ARBA00023015"/>
    </source>
</evidence>
<name>A0A644XD74_9ZZZZ</name>
<dbReference type="EMBL" id="VSSQ01002217">
    <property type="protein sequence ID" value="MPM14049.1"/>
    <property type="molecule type" value="Genomic_DNA"/>
</dbReference>
<dbReference type="PANTHER" id="PTHR30055:SF234">
    <property type="entry name" value="HTH-TYPE TRANSCRIPTIONAL REGULATOR BETI"/>
    <property type="match status" value="1"/>
</dbReference>
<dbReference type="PROSITE" id="PS50977">
    <property type="entry name" value="HTH_TETR_2"/>
    <property type="match status" value="1"/>
</dbReference>
<keyword evidence="3" id="KW-0804">Transcription</keyword>
<organism evidence="5">
    <name type="scientific">bioreactor metagenome</name>
    <dbReference type="NCBI Taxonomy" id="1076179"/>
    <lineage>
        <taxon>unclassified sequences</taxon>
        <taxon>metagenomes</taxon>
        <taxon>ecological metagenomes</taxon>
    </lineage>
</organism>
<dbReference type="InterPro" id="IPR001647">
    <property type="entry name" value="HTH_TetR"/>
</dbReference>
<dbReference type="Pfam" id="PF00440">
    <property type="entry name" value="TetR_N"/>
    <property type="match status" value="1"/>
</dbReference>
<feature type="domain" description="HTH tetR-type" evidence="4">
    <location>
        <begin position="2"/>
        <end position="62"/>
    </location>
</feature>
<accession>A0A644XD74</accession>
<proteinExistence type="predicted"/>
<dbReference type="SUPFAM" id="SSF46689">
    <property type="entry name" value="Homeodomain-like"/>
    <property type="match status" value="1"/>
</dbReference>
<evidence type="ECO:0000256" key="3">
    <source>
        <dbReference type="ARBA" id="ARBA00023163"/>
    </source>
</evidence>
<comment type="caution">
    <text evidence="5">The sequence shown here is derived from an EMBL/GenBank/DDBJ whole genome shotgun (WGS) entry which is preliminary data.</text>
</comment>
<keyword evidence="2" id="KW-0238">DNA-binding</keyword>
<evidence type="ECO:0000313" key="5">
    <source>
        <dbReference type="EMBL" id="MPM14049.1"/>
    </source>
</evidence>
<protein>
    <recommendedName>
        <fullName evidence="4">HTH tetR-type domain-containing protein</fullName>
    </recommendedName>
</protein>
<reference evidence="5" key="1">
    <citation type="submission" date="2019-08" db="EMBL/GenBank/DDBJ databases">
        <authorList>
            <person name="Kucharzyk K."/>
            <person name="Murdoch R.W."/>
            <person name="Higgins S."/>
            <person name="Loffler F."/>
        </authorList>
    </citation>
    <scope>NUCLEOTIDE SEQUENCE</scope>
</reference>